<evidence type="ECO:0000259" key="1">
    <source>
        <dbReference type="SMART" id="SM01383"/>
    </source>
</evidence>
<name>A0AAD3MMB3_LATJO</name>
<protein>
    <submittedName>
        <fullName evidence="2">39S ribosomal protein L2, mitochondrial</fullName>
    </submittedName>
</protein>
<accession>A0AAD3MMB3</accession>
<reference evidence="2" key="1">
    <citation type="submission" date="2022-08" db="EMBL/GenBank/DDBJ databases">
        <title>Genome sequencing of akame (Lates japonicus).</title>
        <authorList>
            <person name="Hashiguchi Y."/>
            <person name="Takahashi H."/>
        </authorList>
    </citation>
    <scope>NUCLEOTIDE SEQUENCE</scope>
    <source>
        <strain evidence="2">Kochi</strain>
    </source>
</reference>
<keyword evidence="2" id="KW-0687">Ribonucleoprotein</keyword>
<dbReference type="SMART" id="SM01383">
    <property type="entry name" value="Ribosomal_L2"/>
    <property type="match status" value="1"/>
</dbReference>
<comment type="caution">
    <text evidence="2">The sequence shown here is derived from an EMBL/GenBank/DDBJ whole genome shotgun (WGS) entry which is preliminary data.</text>
</comment>
<dbReference type="InterPro" id="IPR022666">
    <property type="entry name" value="Ribosomal_uL2_RNA-bd_dom"/>
</dbReference>
<dbReference type="GO" id="GO:0003735">
    <property type="term" value="F:structural constituent of ribosome"/>
    <property type="evidence" value="ECO:0007669"/>
    <property type="project" value="InterPro"/>
</dbReference>
<sequence length="175" mass="19240">MAFVVSNSRPAALTVSPQPALLSSQWLHSVLGAQVPTTERYVTHGIGGGHINKDTGGIDFQRPRAYEPGKEDQPFEEKVVEVLITHPCRSADIALVVGANCKRWIIANENMHAGDIIKTSELLDDRYSNLHGNSGTQSNVDHQQNRDHWQPVAIAGLASAFKRLVQRKVLGRTQD</sequence>
<dbReference type="GO" id="GO:0006412">
    <property type="term" value="P:translation"/>
    <property type="evidence" value="ECO:0007669"/>
    <property type="project" value="InterPro"/>
</dbReference>
<evidence type="ECO:0000313" key="3">
    <source>
        <dbReference type="Proteomes" id="UP001279410"/>
    </source>
</evidence>
<gene>
    <name evidence="2" type="ORF">AKAME5_000852300</name>
</gene>
<dbReference type="InterPro" id="IPR012340">
    <property type="entry name" value="NA-bd_OB-fold"/>
</dbReference>
<dbReference type="AlphaFoldDB" id="A0AAD3MMB3"/>
<dbReference type="Gene3D" id="2.40.50.140">
    <property type="entry name" value="Nucleic acid-binding proteins"/>
    <property type="match status" value="1"/>
</dbReference>
<feature type="domain" description="Large ribosomal subunit protein uL2 RNA-binding" evidence="1">
    <location>
        <begin position="32"/>
        <end position="119"/>
    </location>
</feature>
<keyword evidence="2" id="KW-0689">Ribosomal protein</keyword>
<organism evidence="2 3">
    <name type="scientific">Lates japonicus</name>
    <name type="common">Japanese lates</name>
    <dbReference type="NCBI Taxonomy" id="270547"/>
    <lineage>
        <taxon>Eukaryota</taxon>
        <taxon>Metazoa</taxon>
        <taxon>Chordata</taxon>
        <taxon>Craniata</taxon>
        <taxon>Vertebrata</taxon>
        <taxon>Euteleostomi</taxon>
        <taxon>Actinopterygii</taxon>
        <taxon>Neopterygii</taxon>
        <taxon>Teleostei</taxon>
        <taxon>Neoteleostei</taxon>
        <taxon>Acanthomorphata</taxon>
        <taxon>Carangaria</taxon>
        <taxon>Carangaria incertae sedis</taxon>
        <taxon>Centropomidae</taxon>
        <taxon>Lates</taxon>
    </lineage>
</organism>
<keyword evidence="3" id="KW-1185">Reference proteome</keyword>
<proteinExistence type="predicted"/>
<dbReference type="GO" id="GO:0005840">
    <property type="term" value="C:ribosome"/>
    <property type="evidence" value="ECO:0007669"/>
    <property type="project" value="UniProtKB-KW"/>
</dbReference>
<dbReference type="Proteomes" id="UP001279410">
    <property type="component" value="Unassembled WGS sequence"/>
</dbReference>
<evidence type="ECO:0000313" key="2">
    <source>
        <dbReference type="EMBL" id="GLD56136.1"/>
    </source>
</evidence>
<dbReference type="EMBL" id="BRZM01000023">
    <property type="protein sequence ID" value="GLD56136.1"/>
    <property type="molecule type" value="Genomic_DNA"/>
</dbReference>
<dbReference type="SUPFAM" id="SSF50249">
    <property type="entry name" value="Nucleic acid-binding proteins"/>
    <property type="match status" value="1"/>
</dbReference>